<dbReference type="EMBL" id="LR784468">
    <property type="protein sequence ID" value="CAB3237502.1"/>
    <property type="molecule type" value="mRNA"/>
</dbReference>
<dbReference type="AlphaFoldDB" id="A0A6F9DBE4"/>
<evidence type="ECO:0000313" key="3">
    <source>
        <dbReference type="EMBL" id="CAB3237502.1"/>
    </source>
</evidence>
<gene>
    <name evidence="3" type="primary">Dgcr6</name>
</gene>
<sequence>MEQGYVPYQSQDIESSGDEQQLRQYELLSKLQNLVKQLPSKMQQRLSHTLLSDIACCLLDQAIFTIVNDLQEIQHLTEKNLYNQRQKMLVDHKGLKQEMKIKHQEETQTARSHNAALIKSRQEKEKQTLDKRLKEELHQMDMKLQKELDQRVTGQQATLQSAGVTGFFITSDPKEIKLQMVILQLIKDLAAQ</sequence>
<evidence type="ECO:0000256" key="2">
    <source>
        <dbReference type="SAM" id="MobiDB-lite"/>
    </source>
</evidence>
<dbReference type="Pfam" id="PF07324">
    <property type="entry name" value="DGCR6"/>
    <property type="match status" value="1"/>
</dbReference>
<name>A0A6F9DBE4_9ASCI</name>
<organism evidence="3">
    <name type="scientific">Phallusia mammillata</name>
    <dbReference type="NCBI Taxonomy" id="59560"/>
    <lineage>
        <taxon>Eukaryota</taxon>
        <taxon>Metazoa</taxon>
        <taxon>Chordata</taxon>
        <taxon>Tunicata</taxon>
        <taxon>Ascidiacea</taxon>
        <taxon>Phlebobranchia</taxon>
        <taxon>Ascidiidae</taxon>
        <taxon>Phallusia</taxon>
    </lineage>
</organism>
<accession>A0A6F9DBE4</accession>
<dbReference type="PANTHER" id="PTHR13054">
    <property type="entry name" value="DIGEORGE SYNDROME CRITICAL REGION 6 DGCR6 FAMILY MEMBER"/>
    <property type="match status" value="1"/>
</dbReference>
<feature type="region of interest" description="Disordered" evidence="2">
    <location>
        <begin position="104"/>
        <end position="125"/>
    </location>
</feature>
<dbReference type="InterPro" id="IPR010849">
    <property type="entry name" value="Gonadal"/>
</dbReference>
<proteinExistence type="evidence at transcript level"/>
<evidence type="ECO:0000256" key="1">
    <source>
        <dbReference type="ARBA" id="ARBA00005939"/>
    </source>
</evidence>
<dbReference type="PANTHER" id="PTHR13054:SF2">
    <property type="entry name" value="PROTEIN DGCR6"/>
    <property type="match status" value="1"/>
</dbReference>
<comment type="similarity">
    <text evidence="1">Belongs to the gonadal family.</text>
</comment>
<protein>
    <submittedName>
        <fullName evidence="3">Protein DGCR6-like</fullName>
    </submittedName>
</protein>
<reference evidence="3" key="1">
    <citation type="submission" date="2020-04" db="EMBL/GenBank/DDBJ databases">
        <authorList>
            <person name="Neveu A P."/>
        </authorList>
    </citation>
    <scope>NUCLEOTIDE SEQUENCE</scope>
    <source>
        <tissue evidence="3">Whole embryo</tissue>
    </source>
</reference>